<evidence type="ECO:0000256" key="1">
    <source>
        <dbReference type="ARBA" id="ARBA00010515"/>
    </source>
</evidence>
<comment type="caution">
    <text evidence="4">The sequence shown here is derived from an EMBL/GenBank/DDBJ whole genome shotgun (WGS) entry which is preliminary data.</text>
</comment>
<dbReference type="EC" id="3.1.1.1" evidence="4"/>
<protein>
    <submittedName>
        <fullName evidence="4">Carboxylesterase NlhH</fullName>
        <ecNumber evidence="4">3.1.1.1</ecNumber>
    </submittedName>
</protein>
<proteinExistence type="inferred from homology"/>
<dbReference type="InterPro" id="IPR049492">
    <property type="entry name" value="BD-FAE-like_dom"/>
</dbReference>
<feature type="domain" description="BD-FAE-like" evidence="3">
    <location>
        <begin position="62"/>
        <end position="279"/>
    </location>
</feature>
<organism evidence="4 5">
    <name type="scientific">Rubripirellula tenax</name>
    <dbReference type="NCBI Taxonomy" id="2528015"/>
    <lineage>
        <taxon>Bacteria</taxon>
        <taxon>Pseudomonadati</taxon>
        <taxon>Planctomycetota</taxon>
        <taxon>Planctomycetia</taxon>
        <taxon>Pirellulales</taxon>
        <taxon>Pirellulaceae</taxon>
        <taxon>Rubripirellula</taxon>
    </lineage>
</organism>
<reference evidence="4 5" key="1">
    <citation type="submission" date="2019-02" db="EMBL/GenBank/DDBJ databases">
        <title>Deep-cultivation of Planctomycetes and their phenomic and genomic characterization uncovers novel biology.</title>
        <authorList>
            <person name="Wiegand S."/>
            <person name="Jogler M."/>
            <person name="Boedeker C."/>
            <person name="Pinto D."/>
            <person name="Vollmers J."/>
            <person name="Rivas-Marin E."/>
            <person name="Kohn T."/>
            <person name="Peeters S.H."/>
            <person name="Heuer A."/>
            <person name="Rast P."/>
            <person name="Oberbeckmann S."/>
            <person name="Bunk B."/>
            <person name="Jeske O."/>
            <person name="Meyerdierks A."/>
            <person name="Storesund J.E."/>
            <person name="Kallscheuer N."/>
            <person name="Luecker S."/>
            <person name="Lage O.M."/>
            <person name="Pohl T."/>
            <person name="Merkel B.J."/>
            <person name="Hornburger P."/>
            <person name="Mueller R.-W."/>
            <person name="Bruemmer F."/>
            <person name="Labrenz M."/>
            <person name="Spormann A.M."/>
            <person name="Op Den Camp H."/>
            <person name="Overmann J."/>
            <person name="Amann R."/>
            <person name="Jetten M.S.M."/>
            <person name="Mascher T."/>
            <person name="Medema M.H."/>
            <person name="Devos D.P."/>
            <person name="Kaster A.-K."/>
            <person name="Ovreas L."/>
            <person name="Rohde M."/>
            <person name="Galperin M.Y."/>
            <person name="Jogler C."/>
        </authorList>
    </citation>
    <scope>NUCLEOTIDE SEQUENCE [LARGE SCALE GENOMIC DNA]</scope>
    <source>
        <strain evidence="4 5">Poly51</strain>
    </source>
</reference>
<dbReference type="SUPFAM" id="SSF53474">
    <property type="entry name" value="alpha/beta-Hydrolases"/>
    <property type="match status" value="1"/>
</dbReference>
<dbReference type="GO" id="GO:0004806">
    <property type="term" value="F:triacylglycerol lipase activity"/>
    <property type="evidence" value="ECO:0007669"/>
    <property type="project" value="TreeGrafter"/>
</dbReference>
<gene>
    <name evidence="4" type="primary">nlhH_6</name>
    <name evidence="4" type="ORF">Poly51_30290</name>
</gene>
<dbReference type="Proteomes" id="UP000318288">
    <property type="component" value="Unassembled WGS sequence"/>
</dbReference>
<name>A0A5C6EZ17_9BACT</name>
<keyword evidence="2 4" id="KW-0378">Hydrolase</keyword>
<dbReference type="RefSeq" id="WP_146458552.1">
    <property type="nucleotide sequence ID" value="NZ_SJPW01000004.1"/>
</dbReference>
<dbReference type="GO" id="GO:0106435">
    <property type="term" value="F:carboxylesterase activity"/>
    <property type="evidence" value="ECO:0007669"/>
    <property type="project" value="UniProtKB-EC"/>
</dbReference>
<sequence>MKIQTIVAILLAVTATSGITAQETQRQSNASRAPKGAKYLETGGERKLEVVYKKISGKDLSLDLYYPTTKRPDKCPVIVFTHGGGWAAGNRYKAASGSFAIVFDQLIKEGFAVAPVTYRLAKKDSGVTMRDCVIDCKDAVRYLAKNSESLGIDPMQIFVMGDSAGGHITQMLLLASPEQLPGDAAFADVPYRMVAGVSWYGPCDFEKTELFNHDDRPGFKDRFADRILGSDADATDKLARYREISPINYLSKASPPLLMIQGDKDTTIPVKHAYHMKQKADDVQAPVEIMIIKNAGHNWRRVDADINPSREAIVERTVQFFVENAR</sequence>
<evidence type="ECO:0000313" key="5">
    <source>
        <dbReference type="Proteomes" id="UP000318288"/>
    </source>
</evidence>
<dbReference type="OrthoDB" id="265201at2"/>
<dbReference type="AlphaFoldDB" id="A0A5C6EZ17"/>
<evidence type="ECO:0000313" key="4">
    <source>
        <dbReference type="EMBL" id="TWU54312.1"/>
    </source>
</evidence>
<dbReference type="Gene3D" id="3.40.50.1820">
    <property type="entry name" value="alpha/beta hydrolase"/>
    <property type="match status" value="1"/>
</dbReference>
<dbReference type="Pfam" id="PF20434">
    <property type="entry name" value="BD-FAE"/>
    <property type="match status" value="1"/>
</dbReference>
<comment type="similarity">
    <text evidence="1">Belongs to the 'GDXG' lipolytic enzyme family.</text>
</comment>
<accession>A0A5C6EZ17</accession>
<dbReference type="EMBL" id="SJPW01000004">
    <property type="protein sequence ID" value="TWU54312.1"/>
    <property type="molecule type" value="Genomic_DNA"/>
</dbReference>
<dbReference type="InterPro" id="IPR029058">
    <property type="entry name" value="AB_hydrolase_fold"/>
</dbReference>
<evidence type="ECO:0000256" key="2">
    <source>
        <dbReference type="ARBA" id="ARBA00022801"/>
    </source>
</evidence>
<dbReference type="PANTHER" id="PTHR48081:SF30">
    <property type="entry name" value="ACETYL-HYDROLASE LIPR-RELATED"/>
    <property type="match status" value="1"/>
</dbReference>
<evidence type="ECO:0000259" key="3">
    <source>
        <dbReference type="Pfam" id="PF20434"/>
    </source>
</evidence>
<dbReference type="InterPro" id="IPR050300">
    <property type="entry name" value="GDXG_lipolytic_enzyme"/>
</dbReference>
<keyword evidence="5" id="KW-1185">Reference proteome</keyword>
<dbReference type="PANTHER" id="PTHR48081">
    <property type="entry name" value="AB HYDROLASE SUPERFAMILY PROTEIN C4A8.06C"/>
    <property type="match status" value="1"/>
</dbReference>